<protein>
    <recommendedName>
        <fullName evidence="1">Retrotransposon gag domain-containing protein</fullName>
    </recommendedName>
</protein>
<sequence length="169" mass="19735">MLSTPFGHHIINYEPSRGFIVPNFMTYNGTSDPFDHIMRYRQLMTLDIRNDALLCKFFPTSLHGQAFSWFHCLLKNSVNNFQDLSEAFVGHYLCSAHYKQNISTVQNIKMQENEPLKDFIKRFGQAVLQVESYNMDAILQIFKRSIYPGTPFFESLMKNLLAMMDGLFR</sequence>
<gene>
    <name evidence="2" type="ORF">CK203_048020</name>
</gene>
<name>A0A438GH96_VITVI</name>
<dbReference type="PANTHER" id="PTHR33223:SF10">
    <property type="entry name" value="AMINOTRANSFERASE-LIKE PLANT MOBILE DOMAIN-CONTAINING PROTEIN"/>
    <property type="match status" value="1"/>
</dbReference>
<dbReference type="Proteomes" id="UP000288805">
    <property type="component" value="Unassembled WGS sequence"/>
</dbReference>
<reference evidence="2 3" key="1">
    <citation type="journal article" date="2018" name="PLoS Genet.">
        <title>Population sequencing reveals clonal diversity and ancestral inbreeding in the grapevine cultivar Chardonnay.</title>
        <authorList>
            <person name="Roach M.J."/>
            <person name="Johnson D.L."/>
            <person name="Bohlmann J."/>
            <person name="van Vuuren H.J."/>
            <person name="Jones S.J."/>
            <person name="Pretorius I.S."/>
            <person name="Schmidt S.A."/>
            <person name="Borneman A.R."/>
        </authorList>
    </citation>
    <scope>NUCLEOTIDE SEQUENCE [LARGE SCALE GENOMIC DNA]</scope>
    <source>
        <strain evidence="3">cv. Chardonnay</strain>
        <tissue evidence="2">Leaf</tissue>
    </source>
</reference>
<evidence type="ECO:0000313" key="3">
    <source>
        <dbReference type="Proteomes" id="UP000288805"/>
    </source>
</evidence>
<dbReference type="AlphaFoldDB" id="A0A438GH96"/>
<feature type="domain" description="Retrotransposon gag" evidence="1">
    <location>
        <begin position="56"/>
        <end position="139"/>
    </location>
</feature>
<dbReference type="InterPro" id="IPR005162">
    <property type="entry name" value="Retrotrans_gag_dom"/>
</dbReference>
<dbReference type="Pfam" id="PF03732">
    <property type="entry name" value="Retrotrans_gag"/>
    <property type="match status" value="1"/>
</dbReference>
<proteinExistence type="predicted"/>
<comment type="caution">
    <text evidence="2">The sequence shown here is derived from an EMBL/GenBank/DDBJ whole genome shotgun (WGS) entry which is preliminary data.</text>
</comment>
<accession>A0A438GH96</accession>
<dbReference type="EMBL" id="QGNW01000435">
    <property type="protein sequence ID" value="RVW71576.1"/>
    <property type="molecule type" value="Genomic_DNA"/>
</dbReference>
<evidence type="ECO:0000259" key="1">
    <source>
        <dbReference type="Pfam" id="PF03732"/>
    </source>
</evidence>
<dbReference type="PANTHER" id="PTHR33223">
    <property type="entry name" value="CCHC-TYPE DOMAIN-CONTAINING PROTEIN"/>
    <property type="match status" value="1"/>
</dbReference>
<organism evidence="2 3">
    <name type="scientific">Vitis vinifera</name>
    <name type="common">Grape</name>
    <dbReference type="NCBI Taxonomy" id="29760"/>
    <lineage>
        <taxon>Eukaryota</taxon>
        <taxon>Viridiplantae</taxon>
        <taxon>Streptophyta</taxon>
        <taxon>Embryophyta</taxon>
        <taxon>Tracheophyta</taxon>
        <taxon>Spermatophyta</taxon>
        <taxon>Magnoliopsida</taxon>
        <taxon>eudicotyledons</taxon>
        <taxon>Gunneridae</taxon>
        <taxon>Pentapetalae</taxon>
        <taxon>rosids</taxon>
        <taxon>Vitales</taxon>
        <taxon>Vitaceae</taxon>
        <taxon>Viteae</taxon>
        <taxon>Vitis</taxon>
    </lineage>
</organism>
<evidence type="ECO:0000313" key="2">
    <source>
        <dbReference type="EMBL" id="RVW71576.1"/>
    </source>
</evidence>